<evidence type="ECO:0000313" key="1">
    <source>
        <dbReference type="EMBL" id="OQO89909.1"/>
    </source>
</evidence>
<name>A0A1V8ZYB0_SACPI</name>
<evidence type="ECO:0000313" key="2">
    <source>
        <dbReference type="Proteomes" id="UP000192591"/>
    </source>
</evidence>
<sequence length="164" mass="17473">MTDTPTDRPPNADESMELAAEFLRIAELAADGDRDTAATALADYLTDDPEVGFTRLWYLASVGPILVSAGLRKLNAHLLDGDEFWGITHLDSAPKDHDDPAALAALQSVAAHLNNDQGAARDVIAAHHHAAHDRAGSGAEALADMVLHHLRMLATLITNGAFPR</sequence>
<organism evidence="1 2">
    <name type="scientific">Saccharomonospora piscinae</name>
    <dbReference type="NCBI Taxonomy" id="687388"/>
    <lineage>
        <taxon>Bacteria</taxon>
        <taxon>Bacillati</taxon>
        <taxon>Actinomycetota</taxon>
        <taxon>Actinomycetes</taxon>
        <taxon>Pseudonocardiales</taxon>
        <taxon>Pseudonocardiaceae</taxon>
        <taxon>Saccharomonospora</taxon>
    </lineage>
</organism>
<keyword evidence="2" id="KW-1185">Reference proteome</keyword>
<gene>
    <name evidence="1" type="ORF">B1813_18895</name>
</gene>
<dbReference type="RefSeq" id="WP_081194155.1">
    <property type="nucleotide sequence ID" value="NZ_MWIH01000008.1"/>
</dbReference>
<reference evidence="1 2" key="1">
    <citation type="submission" date="2017-02" db="EMBL/GenBank/DDBJ databases">
        <title>Draft genome of Saccharomonospora sp. 154.</title>
        <authorList>
            <person name="Alonso-Carmona G.S."/>
            <person name="De La Haba R."/>
            <person name="Vera-Gargallo B."/>
            <person name="Sandoval-Trujillo A.H."/>
            <person name="Ramirez-Duran N."/>
            <person name="Ventosa A."/>
        </authorList>
    </citation>
    <scope>NUCLEOTIDE SEQUENCE [LARGE SCALE GENOMIC DNA]</scope>
    <source>
        <strain evidence="1 2">LRS4.154</strain>
    </source>
</reference>
<dbReference type="EMBL" id="MWIH01000008">
    <property type="protein sequence ID" value="OQO89909.1"/>
    <property type="molecule type" value="Genomic_DNA"/>
</dbReference>
<dbReference type="Proteomes" id="UP000192591">
    <property type="component" value="Unassembled WGS sequence"/>
</dbReference>
<dbReference type="AlphaFoldDB" id="A0A1V8ZYB0"/>
<dbReference type="STRING" id="1962155.B1813_18895"/>
<accession>A0A1V8ZYB0</accession>
<comment type="caution">
    <text evidence="1">The sequence shown here is derived from an EMBL/GenBank/DDBJ whole genome shotgun (WGS) entry which is preliminary data.</text>
</comment>
<protein>
    <submittedName>
        <fullName evidence="1">Uncharacterized protein</fullName>
    </submittedName>
</protein>
<proteinExistence type="predicted"/>